<protein>
    <submittedName>
        <fullName evidence="2">Uncharacterized protein</fullName>
    </submittedName>
</protein>
<accession>A0A0J7XY91</accession>
<proteinExistence type="predicted"/>
<comment type="caution">
    <text evidence="2">The sequence shown here is derived from an EMBL/GenBank/DDBJ whole genome shotgun (WGS) entry which is preliminary data.</text>
</comment>
<reference evidence="2 3" key="1">
    <citation type="journal article" date="2015" name="G3 (Bethesda)">
        <title>Insights into Ongoing Evolution of the Hexachlorocyclohexane Catabolic Pathway from Comparative Genomics of Ten Sphingomonadaceae Strains.</title>
        <authorList>
            <person name="Pearce S.L."/>
            <person name="Oakeshott J.G."/>
            <person name="Pandey G."/>
        </authorList>
    </citation>
    <scope>NUCLEOTIDE SEQUENCE [LARGE SCALE GENOMIC DNA]</scope>
    <source>
        <strain evidence="2 3">LL02</strain>
    </source>
</reference>
<feature type="compositionally biased region" description="Basic and acidic residues" evidence="1">
    <location>
        <begin position="28"/>
        <end position="52"/>
    </location>
</feature>
<sequence>MSALAFGGHNASDGQNVEVARQCVFRDTEGTGDLASREPIRSGMDEEIDRRQTRILSKRSQCRDD</sequence>
<name>A0A0J7XY91_9SPHN</name>
<evidence type="ECO:0000256" key="1">
    <source>
        <dbReference type="SAM" id="MobiDB-lite"/>
    </source>
</evidence>
<dbReference type="Proteomes" id="UP000052268">
    <property type="component" value="Unassembled WGS sequence"/>
</dbReference>
<gene>
    <name evidence="2" type="ORF">V474_14585</name>
</gene>
<dbReference type="AlphaFoldDB" id="A0A0J7XY91"/>
<organism evidence="2 3">
    <name type="scientific">Novosphingobium barchaimii LL02</name>
    <dbReference type="NCBI Taxonomy" id="1114963"/>
    <lineage>
        <taxon>Bacteria</taxon>
        <taxon>Pseudomonadati</taxon>
        <taxon>Pseudomonadota</taxon>
        <taxon>Alphaproteobacteria</taxon>
        <taxon>Sphingomonadales</taxon>
        <taxon>Sphingomonadaceae</taxon>
        <taxon>Novosphingobium</taxon>
    </lineage>
</organism>
<keyword evidence="3" id="KW-1185">Reference proteome</keyword>
<evidence type="ECO:0000313" key="3">
    <source>
        <dbReference type="Proteomes" id="UP000052268"/>
    </source>
</evidence>
<dbReference type="PATRIC" id="fig|1114963.3.peg.1735"/>
<feature type="region of interest" description="Disordered" evidence="1">
    <location>
        <begin position="28"/>
        <end position="65"/>
    </location>
</feature>
<evidence type="ECO:0000313" key="2">
    <source>
        <dbReference type="EMBL" id="KMS56641.1"/>
    </source>
</evidence>
<dbReference type="EMBL" id="JACU01000004">
    <property type="protein sequence ID" value="KMS56641.1"/>
    <property type="molecule type" value="Genomic_DNA"/>
</dbReference>